<evidence type="ECO:0000256" key="1">
    <source>
        <dbReference type="SAM" id="MobiDB-lite"/>
    </source>
</evidence>
<feature type="compositionally biased region" description="Low complexity" evidence="1">
    <location>
        <begin position="142"/>
        <end position="159"/>
    </location>
</feature>
<feature type="region of interest" description="Disordered" evidence="1">
    <location>
        <begin position="103"/>
        <end position="159"/>
    </location>
</feature>
<evidence type="ECO:0000313" key="3">
    <source>
        <dbReference type="EMBL" id="KAF9325955.1"/>
    </source>
</evidence>
<accession>A0A9P5VII3</accession>
<feature type="signal peptide" evidence="2">
    <location>
        <begin position="1"/>
        <end position="25"/>
    </location>
</feature>
<gene>
    <name evidence="3" type="ORF">BG006_010579</name>
</gene>
<feature type="chain" id="PRO_5040264635" evidence="2">
    <location>
        <begin position="26"/>
        <end position="179"/>
    </location>
</feature>
<evidence type="ECO:0000313" key="4">
    <source>
        <dbReference type="Proteomes" id="UP000696485"/>
    </source>
</evidence>
<keyword evidence="2" id="KW-0732">Signal</keyword>
<protein>
    <submittedName>
        <fullName evidence="3">Uncharacterized protein</fullName>
    </submittedName>
</protein>
<proteinExistence type="predicted"/>
<reference evidence="3" key="1">
    <citation type="journal article" date="2020" name="Fungal Divers.">
        <title>Resolving the Mortierellaceae phylogeny through synthesis of multi-gene phylogenetics and phylogenomics.</title>
        <authorList>
            <person name="Vandepol N."/>
            <person name="Liber J."/>
            <person name="Desiro A."/>
            <person name="Na H."/>
            <person name="Kennedy M."/>
            <person name="Barry K."/>
            <person name="Grigoriev I.V."/>
            <person name="Miller A.N."/>
            <person name="O'Donnell K."/>
            <person name="Stajich J.E."/>
            <person name="Bonito G."/>
        </authorList>
    </citation>
    <scope>NUCLEOTIDE SEQUENCE</scope>
    <source>
        <strain evidence="3">NVP1</strain>
    </source>
</reference>
<feature type="compositionally biased region" description="Low complexity" evidence="1">
    <location>
        <begin position="115"/>
        <end position="132"/>
    </location>
</feature>
<dbReference type="EMBL" id="JAAAUY010000846">
    <property type="protein sequence ID" value="KAF9325955.1"/>
    <property type="molecule type" value="Genomic_DNA"/>
</dbReference>
<keyword evidence="4" id="KW-1185">Reference proteome</keyword>
<sequence length="179" mass="18134">MRSILRVASLAVAGLAILSSKTAQAQEEQVIDVVSSLSSNAGSHDPLAVLAEGPYPRGFTEAFHGLPPMIGAVAPNGLDKRGYYCDPGYGLCPTTTTTTTTTTAANPTFSIPKFPTDLPTDPSPTDGTLPTDIPFPPGGGSNSTTTTATPTFKPSSSAQSQSASAALTVVVALAVALLV</sequence>
<comment type="caution">
    <text evidence="3">The sequence shown here is derived from an EMBL/GenBank/DDBJ whole genome shotgun (WGS) entry which is preliminary data.</text>
</comment>
<evidence type="ECO:0000256" key="2">
    <source>
        <dbReference type="SAM" id="SignalP"/>
    </source>
</evidence>
<dbReference type="AlphaFoldDB" id="A0A9P5VII3"/>
<dbReference type="Proteomes" id="UP000696485">
    <property type="component" value="Unassembled WGS sequence"/>
</dbReference>
<name>A0A9P5VII3_9FUNG</name>
<organism evidence="3 4">
    <name type="scientific">Podila minutissima</name>
    <dbReference type="NCBI Taxonomy" id="64525"/>
    <lineage>
        <taxon>Eukaryota</taxon>
        <taxon>Fungi</taxon>
        <taxon>Fungi incertae sedis</taxon>
        <taxon>Mucoromycota</taxon>
        <taxon>Mortierellomycotina</taxon>
        <taxon>Mortierellomycetes</taxon>
        <taxon>Mortierellales</taxon>
        <taxon>Mortierellaceae</taxon>
        <taxon>Podila</taxon>
    </lineage>
</organism>